<reference evidence="2 3" key="1">
    <citation type="submission" date="2016-03" db="EMBL/GenBank/DDBJ databases">
        <authorList>
            <person name="Devillers H."/>
        </authorList>
    </citation>
    <scope>NUCLEOTIDE SEQUENCE [LARGE SCALE GENOMIC DNA]</scope>
    <source>
        <strain evidence="2">CBS 6772</strain>
    </source>
</reference>
<gene>
    <name evidence="2" type="ORF">LAFE_0G07822G</name>
</gene>
<organism evidence="2 3">
    <name type="scientific">Lachancea fermentati</name>
    <name type="common">Zygosaccharomyces fermentati</name>
    <dbReference type="NCBI Taxonomy" id="4955"/>
    <lineage>
        <taxon>Eukaryota</taxon>
        <taxon>Fungi</taxon>
        <taxon>Dikarya</taxon>
        <taxon>Ascomycota</taxon>
        <taxon>Saccharomycotina</taxon>
        <taxon>Saccharomycetes</taxon>
        <taxon>Saccharomycetales</taxon>
        <taxon>Saccharomycetaceae</taxon>
        <taxon>Lachancea</taxon>
    </lineage>
</organism>
<sequence>MPRKFLGEHINLHSDFLRPASFTLTDLDLLQIPDTPDFDDHGSGQEQEDVQDTKNLKGKRISRQFGGTIKLKKRLSSVPDLFLRDLDHLQKNVGIKLSRRPPPVLVEQSRSPLPSVSERTEVSADNSSTKRQLHPSIARASNKYIPSPLSKPPSFNFSHNYMVYPLVEQVDSHQRADLMENLQSNGMVSSQKLTEQHSHHKSEGEIIYDQILKAYMSLPEKERPSSSLLKNELERSIGRHFEPNGSLSAFKRTKCSRGFGSFPQRGCFTDKNIDAKATYPGEKELNEILPDAEYSNSSGSEPFSSGEEFSDLCSIVSSLVQSSPQKSSDDDEVYYSANESCSRLQLQKSNTDEEKISIRRLNMVRISPRLIQIDDMVSVLEEEDNDRLEIQSEIDDLIIADNSSSVYETEQE</sequence>
<feature type="region of interest" description="Disordered" evidence="1">
    <location>
        <begin position="104"/>
        <end position="135"/>
    </location>
</feature>
<proteinExistence type="predicted"/>
<dbReference type="EMBL" id="LT598486">
    <property type="protein sequence ID" value="SCW03320.1"/>
    <property type="molecule type" value="Genomic_DNA"/>
</dbReference>
<dbReference type="OrthoDB" id="4036231at2759"/>
<accession>A0A1G4MHC2</accession>
<name>A0A1G4MHC2_LACFM</name>
<dbReference type="Proteomes" id="UP000190831">
    <property type="component" value="Chromosome G"/>
</dbReference>
<protein>
    <submittedName>
        <fullName evidence="2">LAFE_0G07822g1_1</fullName>
    </submittedName>
</protein>
<keyword evidence="3" id="KW-1185">Reference proteome</keyword>
<dbReference type="OMA" id="ICASKQI"/>
<evidence type="ECO:0000313" key="2">
    <source>
        <dbReference type="EMBL" id="SCW03320.1"/>
    </source>
</evidence>
<dbReference type="AlphaFoldDB" id="A0A1G4MHC2"/>
<evidence type="ECO:0000313" key="3">
    <source>
        <dbReference type="Proteomes" id="UP000190831"/>
    </source>
</evidence>
<dbReference type="STRING" id="4955.A0A1G4MHC2"/>
<evidence type="ECO:0000256" key="1">
    <source>
        <dbReference type="SAM" id="MobiDB-lite"/>
    </source>
</evidence>
<feature type="region of interest" description="Disordered" evidence="1">
    <location>
        <begin position="35"/>
        <end position="54"/>
    </location>
</feature>